<dbReference type="Pfam" id="PF00583">
    <property type="entry name" value="Acetyltransf_1"/>
    <property type="match status" value="1"/>
</dbReference>
<evidence type="ECO:0000313" key="4">
    <source>
        <dbReference type="EMBL" id="MBJ3778878.1"/>
    </source>
</evidence>
<dbReference type="AlphaFoldDB" id="A0A934ILV0"/>
<dbReference type="InterPro" id="IPR050832">
    <property type="entry name" value="Bact_Acetyltransf"/>
</dbReference>
<evidence type="ECO:0000259" key="3">
    <source>
        <dbReference type="PROSITE" id="PS51186"/>
    </source>
</evidence>
<organism evidence="4 5">
    <name type="scientific">Acuticoccus mangrovi</name>
    <dbReference type="NCBI Taxonomy" id="2796142"/>
    <lineage>
        <taxon>Bacteria</taxon>
        <taxon>Pseudomonadati</taxon>
        <taxon>Pseudomonadota</taxon>
        <taxon>Alphaproteobacteria</taxon>
        <taxon>Hyphomicrobiales</taxon>
        <taxon>Amorphaceae</taxon>
        <taxon>Acuticoccus</taxon>
    </lineage>
</organism>
<protein>
    <submittedName>
        <fullName evidence="4">GNAT family N-acetyltransferase</fullName>
    </submittedName>
</protein>
<name>A0A934ILV0_9HYPH</name>
<feature type="domain" description="N-acetyltransferase" evidence="3">
    <location>
        <begin position="13"/>
        <end position="162"/>
    </location>
</feature>
<dbReference type="InterPro" id="IPR016181">
    <property type="entry name" value="Acyl_CoA_acyltransferase"/>
</dbReference>
<evidence type="ECO:0000256" key="2">
    <source>
        <dbReference type="ARBA" id="ARBA00023315"/>
    </source>
</evidence>
<dbReference type="SUPFAM" id="SSF55729">
    <property type="entry name" value="Acyl-CoA N-acyltransferases (Nat)"/>
    <property type="match status" value="1"/>
</dbReference>
<comment type="caution">
    <text evidence="4">The sequence shown here is derived from an EMBL/GenBank/DDBJ whole genome shotgun (WGS) entry which is preliminary data.</text>
</comment>
<gene>
    <name evidence="4" type="ORF">JCR33_24490</name>
</gene>
<dbReference type="EMBL" id="JAEKJA010000048">
    <property type="protein sequence ID" value="MBJ3778878.1"/>
    <property type="molecule type" value="Genomic_DNA"/>
</dbReference>
<dbReference type="CDD" id="cd04301">
    <property type="entry name" value="NAT_SF"/>
    <property type="match status" value="1"/>
</dbReference>
<proteinExistence type="predicted"/>
<accession>A0A934ILV0</accession>
<evidence type="ECO:0000256" key="1">
    <source>
        <dbReference type="ARBA" id="ARBA00022679"/>
    </source>
</evidence>
<keyword evidence="2" id="KW-0012">Acyltransferase</keyword>
<dbReference type="PANTHER" id="PTHR43877:SF2">
    <property type="entry name" value="AMINOALKYLPHOSPHONATE N-ACETYLTRANSFERASE-RELATED"/>
    <property type="match status" value="1"/>
</dbReference>
<reference evidence="4" key="1">
    <citation type="submission" date="2020-12" db="EMBL/GenBank/DDBJ databases">
        <title>Bacterial taxonomy.</title>
        <authorList>
            <person name="Pan X."/>
        </authorList>
    </citation>
    <scope>NUCLEOTIDE SEQUENCE</scope>
    <source>
        <strain evidence="4">B2012</strain>
    </source>
</reference>
<dbReference type="Gene3D" id="3.40.630.30">
    <property type="match status" value="1"/>
</dbReference>
<keyword evidence="1" id="KW-0808">Transferase</keyword>
<dbReference type="Proteomes" id="UP000609531">
    <property type="component" value="Unassembled WGS sequence"/>
</dbReference>
<dbReference type="InterPro" id="IPR000182">
    <property type="entry name" value="GNAT_dom"/>
</dbReference>
<dbReference type="GO" id="GO:0016747">
    <property type="term" value="F:acyltransferase activity, transferring groups other than amino-acyl groups"/>
    <property type="evidence" value="ECO:0007669"/>
    <property type="project" value="InterPro"/>
</dbReference>
<dbReference type="PANTHER" id="PTHR43877">
    <property type="entry name" value="AMINOALKYLPHOSPHONATE N-ACETYLTRANSFERASE-RELATED-RELATED"/>
    <property type="match status" value="1"/>
</dbReference>
<dbReference type="PROSITE" id="PS51186">
    <property type="entry name" value="GNAT"/>
    <property type="match status" value="1"/>
</dbReference>
<evidence type="ECO:0000313" key="5">
    <source>
        <dbReference type="Proteomes" id="UP000609531"/>
    </source>
</evidence>
<sequence length="162" mass="17262">MNTTIDQSPPGSLTFRDAVVGDIPAIMALLVDDMLGQSRDVVTDPPDPAYVTALAAIGDNPHDHLIVVERDGAVVGCAQLTMLHGLSRKGMTRGLIEGVRVASSVRSGGVGAALVAHLVEMAREAGCGMVQLTTDKRRERAHAFYERLGFEATHVGMKRMLD</sequence>
<keyword evidence="5" id="KW-1185">Reference proteome</keyword>
<dbReference type="RefSeq" id="WP_198884779.1">
    <property type="nucleotide sequence ID" value="NZ_JAEKJA010000048.1"/>
</dbReference>